<evidence type="ECO:0000259" key="3">
    <source>
        <dbReference type="SMART" id="SM00460"/>
    </source>
</evidence>
<organism evidence="4 5">
    <name type="scientific">Amycolatopsis acidicola</name>
    <dbReference type="NCBI Taxonomy" id="2596893"/>
    <lineage>
        <taxon>Bacteria</taxon>
        <taxon>Bacillati</taxon>
        <taxon>Actinomycetota</taxon>
        <taxon>Actinomycetes</taxon>
        <taxon>Pseudonocardiales</taxon>
        <taxon>Pseudonocardiaceae</taxon>
        <taxon>Amycolatopsis</taxon>
    </lineage>
</organism>
<evidence type="ECO:0000256" key="2">
    <source>
        <dbReference type="SAM" id="Phobius"/>
    </source>
</evidence>
<feature type="transmembrane region" description="Helical" evidence="2">
    <location>
        <begin position="68"/>
        <end position="92"/>
    </location>
</feature>
<keyword evidence="2" id="KW-0812">Transmembrane</keyword>
<feature type="domain" description="Transglutaminase-like" evidence="3">
    <location>
        <begin position="431"/>
        <end position="501"/>
    </location>
</feature>
<comment type="caution">
    <text evidence="4">The sequence shown here is derived from an EMBL/GenBank/DDBJ whole genome shotgun (WGS) entry which is preliminary data.</text>
</comment>
<dbReference type="EMBL" id="VMNW02000054">
    <property type="protein sequence ID" value="KAA9155798.1"/>
    <property type="molecule type" value="Genomic_DNA"/>
</dbReference>
<dbReference type="PANTHER" id="PTHR42736">
    <property type="entry name" value="PROTEIN-GLUTAMINE GAMMA-GLUTAMYLTRANSFERASE"/>
    <property type="match status" value="1"/>
</dbReference>
<evidence type="ECO:0000313" key="4">
    <source>
        <dbReference type="EMBL" id="KAA9155798.1"/>
    </source>
</evidence>
<feature type="transmembrane region" description="Helical" evidence="2">
    <location>
        <begin position="112"/>
        <end position="131"/>
    </location>
</feature>
<accession>A0A5N0UTY2</accession>
<feature type="transmembrane region" description="Helical" evidence="2">
    <location>
        <begin position="12"/>
        <end position="32"/>
    </location>
</feature>
<dbReference type="RefSeq" id="WP_144757479.1">
    <property type="nucleotide sequence ID" value="NZ_VMNW02000054.1"/>
</dbReference>
<reference evidence="4" key="1">
    <citation type="submission" date="2019-09" db="EMBL/GenBank/DDBJ databases">
        <authorList>
            <person name="Teo W.F.A."/>
            <person name="Duangmal K."/>
        </authorList>
    </citation>
    <scope>NUCLEOTIDE SEQUENCE [LARGE SCALE GENOMIC DNA]</scope>
    <source>
        <strain evidence="4">K81G1</strain>
    </source>
</reference>
<dbReference type="Pfam" id="PF11992">
    <property type="entry name" value="TgpA_N"/>
    <property type="match status" value="1"/>
</dbReference>
<dbReference type="SUPFAM" id="SSF54001">
    <property type="entry name" value="Cysteine proteinases"/>
    <property type="match status" value="1"/>
</dbReference>
<feature type="region of interest" description="Disordered" evidence="1">
    <location>
        <begin position="503"/>
        <end position="547"/>
    </location>
</feature>
<dbReference type="InterPro" id="IPR038765">
    <property type="entry name" value="Papain-like_cys_pep_sf"/>
</dbReference>
<dbReference type="Proteomes" id="UP000319769">
    <property type="component" value="Unassembled WGS sequence"/>
</dbReference>
<dbReference type="AlphaFoldDB" id="A0A5N0UTY2"/>
<keyword evidence="5" id="KW-1185">Reference proteome</keyword>
<dbReference type="SMART" id="SM00460">
    <property type="entry name" value="TGc"/>
    <property type="match status" value="1"/>
</dbReference>
<dbReference type="Pfam" id="PF01841">
    <property type="entry name" value="Transglut_core"/>
    <property type="match status" value="1"/>
</dbReference>
<keyword evidence="2" id="KW-0472">Membrane</keyword>
<name>A0A5N0UTY2_9PSEU</name>
<evidence type="ECO:0000313" key="5">
    <source>
        <dbReference type="Proteomes" id="UP000319769"/>
    </source>
</evidence>
<feature type="compositionally biased region" description="Polar residues" evidence="1">
    <location>
        <begin position="503"/>
        <end position="513"/>
    </location>
</feature>
<feature type="transmembrane region" description="Helical" evidence="2">
    <location>
        <begin position="552"/>
        <end position="574"/>
    </location>
</feature>
<dbReference type="InterPro" id="IPR052901">
    <property type="entry name" value="Bact_TGase-like"/>
</dbReference>
<gene>
    <name evidence="4" type="ORF">FPZ12_029125</name>
</gene>
<dbReference type="PANTHER" id="PTHR42736:SF1">
    <property type="entry name" value="PROTEIN-GLUTAMINE GAMMA-GLUTAMYLTRANSFERASE"/>
    <property type="match status" value="1"/>
</dbReference>
<dbReference type="Gene3D" id="3.10.620.30">
    <property type="match status" value="1"/>
</dbReference>
<feature type="transmembrane region" description="Helical" evidence="2">
    <location>
        <begin position="38"/>
        <end position="56"/>
    </location>
</feature>
<feature type="transmembrane region" description="Helical" evidence="2">
    <location>
        <begin position="192"/>
        <end position="212"/>
    </location>
</feature>
<feature type="compositionally biased region" description="Low complexity" evidence="1">
    <location>
        <begin position="523"/>
        <end position="546"/>
    </location>
</feature>
<evidence type="ECO:0000256" key="1">
    <source>
        <dbReference type="SAM" id="MobiDB-lite"/>
    </source>
</evidence>
<dbReference type="InterPro" id="IPR021878">
    <property type="entry name" value="TgpA_N"/>
</dbReference>
<feature type="transmembrane region" description="Helical" evidence="2">
    <location>
        <begin position="160"/>
        <end position="180"/>
    </location>
</feature>
<sequence length="692" mass="73224">MTDRDLGQSPGRLAVAGLLAATAVAGLLFTPVFGLSALAPPVLVVVLVGYGCFELCRRVLTSWRPVFVLLLGIAGLFASVPGTTPAVLARAVTQGWLLTLESTWPARPDAEQLLFVPILVLLATVLGLELLLRLRKRVVALLPGLAVAGLSQAYQALTGLTAILAALAFLAPAGLVLNVARPGRPRLSGMSVLLVVPTVVAIVAGVAVIGTLDPVGREPYRLADSHAAAPPENGLSNPLHEIAARLAAPGQEVFRYRTDATVDRWRLLVLDTFDGANWSTDTDLRRLGVRLDGTTGGKVDTADVRITGLTGPWLPSQQNPVSVTGTEPLVDTGSGALLSDSNARNYTLSWSEVDAGDLSSAQLDPQAVGGLGGLGVVPDDIGQLAQTAVHGMQPSLQAALQLERFLTENYRVATGDNLPTGDGWPQLRQFLTQTKVGTSEQFAAAYVALARIIGIPARLVVGYRGATETSDGYHVVRNRDVQAWPEVAVAGVGWVPLDPTASAQQTQLPQTGISKAAAQARSQLPPENQLQPQPDLPPDTTQDQATSAGTGMGWAVLIGAGALVVCWIFGVPLAKAVRTRRRRKRAGAAGVLGAWAEVRDLLIAHRVPYRVGMTPRDLAATAGAKLGVPLEEPMYGLAGVLDFSLWARHPAPDGAAPHAWAQVRAIRRALARRPWRDRLRAALESRTLLRKR</sequence>
<feature type="transmembrane region" description="Helical" evidence="2">
    <location>
        <begin position="138"/>
        <end position="154"/>
    </location>
</feature>
<protein>
    <submittedName>
        <fullName evidence="4">Transglutaminase domain-containing protein</fullName>
    </submittedName>
</protein>
<proteinExistence type="predicted"/>
<dbReference type="OrthoDB" id="9804023at2"/>
<dbReference type="InterPro" id="IPR002931">
    <property type="entry name" value="Transglutaminase-like"/>
</dbReference>
<keyword evidence="2" id="KW-1133">Transmembrane helix</keyword>